<name>A0A6C8G1L2_SALIN</name>
<dbReference type="AlphaFoldDB" id="A0A6C8G1L2"/>
<dbReference type="RefSeq" id="WP_001663361.1">
    <property type="nucleotide sequence ID" value="NZ_CM001274.1"/>
</dbReference>
<dbReference type="Gene3D" id="3.40.50.300">
    <property type="entry name" value="P-loop containing nucleotide triphosphate hydrolases"/>
    <property type="match status" value="1"/>
</dbReference>
<dbReference type="Proteomes" id="UP000004564">
    <property type="component" value="Chromosome"/>
</dbReference>
<proteinExistence type="predicted"/>
<accession>A0A6C8G1L2</accession>
<gene>
    <name evidence="1" type="ORF">SEENIN0B_04805</name>
</gene>
<sequence length="141" mass="16233">MSLNYEQKINAKTFNVDLQDENGKLIDRNLLSAGEKQIYAVTMLEALGHVSGKLLPVIIDTPLGRLDSHHRDKLVENYIPDASHQVIILSTDTEIDEKYYRYYLRDCISKSYEICYSSLSQSSVIKHGYFWKKNNESEVSI</sequence>
<evidence type="ECO:0000313" key="2">
    <source>
        <dbReference type="Proteomes" id="UP000004564"/>
    </source>
</evidence>
<comment type="caution">
    <text evidence="1">The sequence shown here is derived from an EMBL/GenBank/DDBJ whole genome shotgun (WGS) entry which is preliminary data.</text>
</comment>
<dbReference type="InterPro" id="IPR027417">
    <property type="entry name" value="P-loop_NTPase"/>
</dbReference>
<evidence type="ECO:0008006" key="3">
    <source>
        <dbReference type="Google" id="ProtNLM"/>
    </source>
</evidence>
<protein>
    <recommendedName>
        <fullName evidence="3">DNA sulfur modification protein DndD</fullName>
    </recommendedName>
</protein>
<evidence type="ECO:0000313" key="1">
    <source>
        <dbReference type="EMBL" id="EHB39506.1"/>
    </source>
</evidence>
<reference evidence="1 2" key="1">
    <citation type="submission" date="2011-09" db="EMBL/GenBank/DDBJ databases">
        <authorList>
            <person name="McClelland M."/>
            <person name="Clifton S."/>
            <person name="Porwollik S."/>
            <person name="Cheng P."/>
            <person name="Wollam A."/>
            <person name="Wang C."/>
            <person name="Pepin K."/>
            <person name="Bhonagiri V."/>
            <person name="Fulton R."/>
            <person name="Fulton L.F."/>
            <person name="Delehaunty K."/>
            <person name="Fronick C."/>
            <person name="O'Laughlin M."/>
            <person name="Godfrey J."/>
            <person name="Waligorski J."/>
            <person name="Appelbaum E."/>
            <person name="Farmer C."/>
            <person name="Strong C."/>
            <person name="Tomlinson C."/>
            <person name="Hou S."/>
            <person name="Minx P."/>
            <person name="Warren W."/>
            <person name="Wilson R.K."/>
        </authorList>
    </citation>
    <scope>NUCLEOTIDE SEQUENCE [LARGE SCALE GENOMIC DNA]</scope>
    <source>
        <strain evidence="2">SARB 27</strain>
    </source>
</reference>
<dbReference type="EMBL" id="AFYI01000007">
    <property type="protein sequence ID" value="EHB39506.1"/>
    <property type="molecule type" value="Genomic_DNA"/>
</dbReference>
<organism evidence="1 2">
    <name type="scientific">Salmonella enterica subsp. enterica serovar Infantis str. SARB27</name>
    <dbReference type="NCBI Taxonomy" id="596155"/>
    <lineage>
        <taxon>Bacteria</taxon>
        <taxon>Pseudomonadati</taxon>
        <taxon>Pseudomonadota</taxon>
        <taxon>Gammaproteobacteria</taxon>
        <taxon>Enterobacterales</taxon>
        <taxon>Enterobacteriaceae</taxon>
        <taxon>Salmonella</taxon>
    </lineage>
</organism>
<dbReference type="SUPFAM" id="SSF52540">
    <property type="entry name" value="P-loop containing nucleoside triphosphate hydrolases"/>
    <property type="match status" value="1"/>
</dbReference>